<evidence type="ECO:0000256" key="4">
    <source>
        <dbReference type="ARBA" id="ARBA00022692"/>
    </source>
</evidence>
<dbReference type="Proteomes" id="UP000245765">
    <property type="component" value="Unassembled WGS sequence"/>
</dbReference>
<comment type="caution">
    <text evidence="9">The sequence shown here is derived from an EMBL/GenBank/DDBJ whole genome shotgun (WGS) entry which is preliminary data.</text>
</comment>
<evidence type="ECO:0000256" key="5">
    <source>
        <dbReference type="ARBA" id="ARBA00022989"/>
    </source>
</evidence>
<evidence type="ECO:0000256" key="7">
    <source>
        <dbReference type="SAM" id="Phobius"/>
    </source>
</evidence>
<name>A0A317FII0_9PROT</name>
<accession>A0A317FII0</accession>
<feature type="transmembrane region" description="Helical" evidence="7">
    <location>
        <begin position="325"/>
        <end position="349"/>
    </location>
</feature>
<dbReference type="Pfam" id="PF05977">
    <property type="entry name" value="MFS_3"/>
    <property type="match status" value="1"/>
</dbReference>
<feature type="domain" description="Major facilitator superfamily (MFS) profile" evidence="8">
    <location>
        <begin position="19"/>
        <end position="410"/>
    </location>
</feature>
<dbReference type="EMBL" id="QGNA01000001">
    <property type="protein sequence ID" value="PWS38413.1"/>
    <property type="molecule type" value="Genomic_DNA"/>
</dbReference>
<comment type="subcellular location">
    <subcellularLocation>
        <location evidence="1">Cell membrane</location>
        <topology evidence="1">Multi-pass membrane protein</topology>
    </subcellularLocation>
</comment>
<keyword evidence="4 7" id="KW-0812">Transmembrane</keyword>
<dbReference type="InterPro" id="IPR010290">
    <property type="entry name" value="TM_effector"/>
</dbReference>
<keyword evidence="6 7" id="KW-0472">Membrane</keyword>
<dbReference type="GO" id="GO:0005886">
    <property type="term" value="C:plasma membrane"/>
    <property type="evidence" value="ECO:0007669"/>
    <property type="project" value="UniProtKB-SubCell"/>
</dbReference>
<dbReference type="AlphaFoldDB" id="A0A317FII0"/>
<keyword evidence="5 7" id="KW-1133">Transmembrane helix</keyword>
<gene>
    <name evidence="9" type="ORF">DFH01_03770</name>
</gene>
<keyword evidence="10" id="KW-1185">Reference proteome</keyword>
<feature type="transmembrane region" description="Helical" evidence="7">
    <location>
        <begin position="93"/>
        <end position="111"/>
    </location>
</feature>
<evidence type="ECO:0000256" key="2">
    <source>
        <dbReference type="ARBA" id="ARBA00022448"/>
    </source>
</evidence>
<evidence type="ECO:0000256" key="6">
    <source>
        <dbReference type="ARBA" id="ARBA00023136"/>
    </source>
</evidence>
<feature type="transmembrane region" description="Helical" evidence="7">
    <location>
        <begin position="387"/>
        <end position="409"/>
    </location>
</feature>
<dbReference type="CDD" id="cd06173">
    <property type="entry name" value="MFS_MefA_like"/>
    <property type="match status" value="1"/>
</dbReference>
<feature type="transmembrane region" description="Helical" evidence="7">
    <location>
        <begin position="60"/>
        <end position="81"/>
    </location>
</feature>
<keyword evidence="2" id="KW-0813">Transport</keyword>
<feature type="transmembrane region" description="Helical" evidence="7">
    <location>
        <begin position="301"/>
        <end position="319"/>
    </location>
</feature>
<evidence type="ECO:0000259" key="8">
    <source>
        <dbReference type="PROSITE" id="PS50850"/>
    </source>
</evidence>
<dbReference type="InterPro" id="IPR036259">
    <property type="entry name" value="MFS_trans_sf"/>
</dbReference>
<dbReference type="PANTHER" id="PTHR23513:SF6">
    <property type="entry name" value="MAJOR FACILITATOR SUPERFAMILY ASSOCIATED DOMAIN-CONTAINING PROTEIN"/>
    <property type="match status" value="1"/>
</dbReference>
<feature type="transmembrane region" description="Helical" evidence="7">
    <location>
        <begin position="361"/>
        <end position="381"/>
    </location>
</feature>
<evidence type="ECO:0000256" key="1">
    <source>
        <dbReference type="ARBA" id="ARBA00004651"/>
    </source>
</evidence>
<dbReference type="InterPro" id="IPR020846">
    <property type="entry name" value="MFS_dom"/>
</dbReference>
<dbReference type="PROSITE" id="PS50850">
    <property type="entry name" value="MFS"/>
    <property type="match status" value="1"/>
</dbReference>
<organism evidence="9 10">
    <name type="scientific">Falsiroseomonas bella</name>
    <dbReference type="NCBI Taxonomy" id="2184016"/>
    <lineage>
        <taxon>Bacteria</taxon>
        <taxon>Pseudomonadati</taxon>
        <taxon>Pseudomonadota</taxon>
        <taxon>Alphaproteobacteria</taxon>
        <taxon>Acetobacterales</taxon>
        <taxon>Roseomonadaceae</taxon>
        <taxon>Falsiroseomonas</taxon>
    </lineage>
</organism>
<protein>
    <recommendedName>
        <fullName evidence="8">Major facilitator superfamily (MFS) profile domain-containing protein</fullName>
    </recommendedName>
</protein>
<dbReference type="GO" id="GO:0022857">
    <property type="term" value="F:transmembrane transporter activity"/>
    <property type="evidence" value="ECO:0007669"/>
    <property type="project" value="InterPro"/>
</dbReference>
<feature type="transmembrane region" description="Helical" evidence="7">
    <location>
        <begin position="238"/>
        <end position="260"/>
    </location>
</feature>
<keyword evidence="3" id="KW-1003">Cell membrane</keyword>
<evidence type="ECO:0000313" key="10">
    <source>
        <dbReference type="Proteomes" id="UP000245765"/>
    </source>
</evidence>
<dbReference type="Gene3D" id="1.20.1250.20">
    <property type="entry name" value="MFS general substrate transporter like domains"/>
    <property type="match status" value="1"/>
</dbReference>
<feature type="transmembrane region" description="Helical" evidence="7">
    <location>
        <begin position="187"/>
        <end position="207"/>
    </location>
</feature>
<dbReference type="PANTHER" id="PTHR23513">
    <property type="entry name" value="INTEGRAL MEMBRANE EFFLUX PROTEIN-RELATED"/>
    <property type="match status" value="1"/>
</dbReference>
<feature type="transmembrane region" description="Helical" evidence="7">
    <location>
        <begin position="272"/>
        <end position="294"/>
    </location>
</feature>
<proteinExistence type="predicted"/>
<feature type="transmembrane region" description="Helical" evidence="7">
    <location>
        <begin position="31"/>
        <end position="54"/>
    </location>
</feature>
<evidence type="ECO:0000256" key="3">
    <source>
        <dbReference type="ARBA" id="ARBA00022475"/>
    </source>
</evidence>
<sequence length="416" mass="42975">MQSSAPTILRVESLESGQARRVLAVPDFRRLWLVGLVGSVARWLEMLVIGVVVYQATDSALLVAAMTLLRMLPMGLFGAILGVMADRVPRRGALLAVLVLQAVAVGELVLADLLGTLAVWQIALASLLGGLGWATDNPVRRMLIGEAVGPARMSQAMSLDVMASNASRVAGPALGGTLLALLGPGAAFGLCLLFHLVSFATALRLTVGTTVERQRSRGVLQEMRESFAFALHHPRLRAVLLVTIVFNLSAWPCTSMIPVIGQSGLGLGPEGVGILASMDGLGALVGAALVGAFVAPHRHAAIYVGGTIIYLAMMAGFALSPSPLLAGLLLVAVGVGGAGFASMQATLIYLSAPPEQRSRALGVLSTAIGTGLLGFLQLGLLAESLGAATATAVVCAQGILVLAATWSVWKPLFQQD</sequence>
<dbReference type="SUPFAM" id="SSF103473">
    <property type="entry name" value="MFS general substrate transporter"/>
    <property type="match status" value="1"/>
</dbReference>
<evidence type="ECO:0000313" key="9">
    <source>
        <dbReference type="EMBL" id="PWS38413.1"/>
    </source>
</evidence>
<reference evidence="10" key="1">
    <citation type="submission" date="2018-05" db="EMBL/GenBank/DDBJ databases">
        <authorList>
            <person name="Du Z."/>
            <person name="Wang X."/>
        </authorList>
    </citation>
    <scope>NUCLEOTIDE SEQUENCE [LARGE SCALE GENOMIC DNA]</scope>
    <source>
        <strain evidence="10">CQN31</strain>
    </source>
</reference>